<feature type="compositionally biased region" description="Pro residues" evidence="1">
    <location>
        <begin position="108"/>
        <end position="119"/>
    </location>
</feature>
<protein>
    <recommendedName>
        <fullName evidence="3">2Fe-2S ferredoxin-type domain-containing protein</fullName>
    </recommendedName>
</protein>
<feature type="region of interest" description="Disordered" evidence="1">
    <location>
        <begin position="96"/>
        <end position="119"/>
    </location>
</feature>
<dbReference type="AlphaFoldDB" id="X0SMI8"/>
<accession>X0SMI8</accession>
<proteinExistence type="predicted"/>
<dbReference type="InterPro" id="IPR036010">
    <property type="entry name" value="2Fe-2S_ferredoxin-like_sf"/>
</dbReference>
<organism evidence="2">
    <name type="scientific">marine sediment metagenome</name>
    <dbReference type="NCBI Taxonomy" id="412755"/>
    <lineage>
        <taxon>unclassified sequences</taxon>
        <taxon>metagenomes</taxon>
        <taxon>ecological metagenomes</taxon>
    </lineage>
</organism>
<reference evidence="2" key="1">
    <citation type="journal article" date="2014" name="Front. Microbiol.">
        <title>High frequency of phylogenetically diverse reductive dehalogenase-homologous genes in deep subseafloor sedimentary metagenomes.</title>
        <authorList>
            <person name="Kawai M."/>
            <person name="Futagami T."/>
            <person name="Toyoda A."/>
            <person name="Takaki Y."/>
            <person name="Nishi S."/>
            <person name="Hori S."/>
            <person name="Arai W."/>
            <person name="Tsubouchi T."/>
            <person name="Morono Y."/>
            <person name="Uchiyama I."/>
            <person name="Ito T."/>
            <person name="Fujiyama A."/>
            <person name="Inagaki F."/>
            <person name="Takami H."/>
        </authorList>
    </citation>
    <scope>NUCLEOTIDE SEQUENCE</scope>
    <source>
        <strain evidence="2">Expedition CK06-06</strain>
    </source>
</reference>
<evidence type="ECO:0008006" key="3">
    <source>
        <dbReference type="Google" id="ProtNLM"/>
    </source>
</evidence>
<gene>
    <name evidence="2" type="ORF">S01H1_15890</name>
</gene>
<evidence type="ECO:0000313" key="2">
    <source>
        <dbReference type="EMBL" id="GAF77077.1"/>
    </source>
</evidence>
<evidence type="ECO:0000256" key="1">
    <source>
        <dbReference type="SAM" id="MobiDB-lite"/>
    </source>
</evidence>
<dbReference type="EMBL" id="BARS01008320">
    <property type="protein sequence ID" value="GAF77077.1"/>
    <property type="molecule type" value="Genomic_DNA"/>
</dbReference>
<sequence>MSDFYEPWEKLIRLVILGRAFEVPEKNILLRQLQYISEDIGMGRYCWNGECRYCEVHFEKPGDPTQYPGLACRVRGTDGMRLTKLAPEVRYNLSDALAAAPPEEDAPEPSPRPSTPPAD</sequence>
<name>X0SMI8_9ZZZZ</name>
<comment type="caution">
    <text evidence="2">The sequence shown here is derived from an EMBL/GenBank/DDBJ whole genome shotgun (WGS) entry which is preliminary data.</text>
</comment>
<dbReference type="GO" id="GO:0051536">
    <property type="term" value="F:iron-sulfur cluster binding"/>
    <property type="evidence" value="ECO:0007669"/>
    <property type="project" value="InterPro"/>
</dbReference>
<dbReference type="SUPFAM" id="SSF54292">
    <property type="entry name" value="2Fe-2S ferredoxin-like"/>
    <property type="match status" value="1"/>
</dbReference>